<gene>
    <name evidence="1" type="ORF">CGI_10016449</name>
</gene>
<dbReference type="AlphaFoldDB" id="K1QW19"/>
<organism evidence="1">
    <name type="scientific">Magallana gigas</name>
    <name type="common">Pacific oyster</name>
    <name type="synonym">Crassostrea gigas</name>
    <dbReference type="NCBI Taxonomy" id="29159"/>
    <lineage>
        <taxon>Eukaryota</taxon>
        <taxon>Metazoa</taxon>
        <taxon>Spiralia</taxon>
        <taxon>Lophotrochozoa</taxon>
        <taxon>Mollusca</taxon>
        <taxon>Bivalvia</taxon>
        <taxon>Autobranchia</taxon>
        <taxon>Pteriomorphia</taxon>
        <taxon>Ostreida</taxon>
        <taxon>Ostreoidea</taxon>
        <taxon>Ostreidae</taxon>
        <taxon>Magallana</taxon>
    </lineage>
</organism>
<sequence length="76" mass="8808">MKSAKGLWGAKRTENPWLAKMTRVNNPRFTDDGTTYLFSCFINNRHRSVADDPYDQNFRPEGYELTNHISISEEAP</sequence>
<accession>K1QW19</accession>
<dbReference type="EMBL" id="JH818015">
    <property type="protein sequence ID" value="EKC33130.1"/>
    <property type="molecule type" value="Genomic_DNA"/>
</dbReference>
<dbReference type="HOGENOM" id="CLU_2656887_0_0_1"/>
<protein>
    <submittedName>
        <fullName evidence="1">Uncharacterized protein</fullName>
    </submittedName>
</protein>
<evidence type="ECO:0000313" key="1">
    <source>
        <dbReference type="EMBL" id="EKC33130.1"/>
    </source>
</evidence>
<name>K1QW19_MAGGI</name>
<dbReference type="InParanoid" id="K1QW19"/>
<reference evidence="1" key="1">
    <citation type="journal article" date="2012" name="Nature">
        <title>The oyster genome reveals stress adaptation and complexity of shell formation.</title>
        <authorList>
            <person name="Zhang G."/>
            <person name="Fang X."/>
            <person name="Guo X."/>
            <person name="Li L."/>
            <person name="Luo R."/>
            <person name="Xu F."/>
            <person name="Yang P."/>
            <person name="Zhang L."/>
            <person name="Wang X."/>
            <person name="Qi H."/>
            <person name="Xiong Z."/>
            <person name="Que H."/>
            <person name="Xie Y."/>
            <person name="Holland P.W."/>
            <person name="Paps J."/>
            <person name="Zhu Y."/>
            <person name="Wu F."/>
            <person name="Chen Y."/>
            <person name="Wang J."/>
            <person name="Peng C."/>
            <person name="Meng J."/>
            <person name="Yang L."/>
            <person name="Liu J."/>
            <person name="Wen B."/>
            <person name="Zhang N."/>
            <person name="Huang Z."/>
            <person name="Zhu Q."/>
            <person name="Feng Y."/>
            <person name="Mount A."/>
            <person name="Hedgecock D."/>
            <person name="Xu Z."/>
            <person name="Liu Y."/>
            <person name="Domazet-Loso T."/>
            <person name="Du Y."/>
            <person name="Sun X."/>
            <person name="Zhang S."/>
            <person name="Liu B."/>
            <person name="Cheng P."/>
            <person name="Jiang X."/>
            <person name="Li J."/>
            <person name="Fan D."/>
            <person name="Wang W."/>
            <person name="Fu W."/>
            <person name="Wang T."/>
            <person name="Wang B."/>
            <person name="Zhang J."/>
            <person name="Peng Z."/>
            <person name="Li Y."/>
            <person name="Li N."/>
            <person name="Wang J."/>
            <person name="Chen M."/>
            <person name="He Y."/>
            <person name="Tan F."/>
            <person name="Song X."/>
            <person name="Zheng Q."/>
            <person name="Huang R."/>
            <person name="Yang H."/>
            <person name="Du X."/>
            <person name="Chen L."/>
            <person name="Yang M."/>
            <person name="Gaffney P.M."/>
            <person name="Wang S."/>
            <person name="Luo L."/>
            <person name="She Z."/>
            <person name="Ming Y."/>
            <person name="Huang W."/>
            <person name="Zhang S."/>
            <person name="Huang B."/>
            <person name="Zhang Y."/>
            <person name="Qu T."/>
            <person name="Ni P."/>
            <person name="Miao G."/>
            <person name="Wang J."/>
            <person name="Wang Q."/>
            <person name="Steinberg C.E."/>
            <person name="Wang H."/>
            <person name="Li N."/>
            <person name="Qian L."/>
            <person name="Zhang G."/>
            <person name="Li Y."/>
            <person name="Yang H."/>
            <person name="Liu X."/>
            <person name="Wang J."/>
            <person name="Yin Y."/>
            <person name="Wang J."/>
        </authorList>
    </citation>
    <scope>NUCLEOTIDE SEQUENCE [LARGE SCALE GENOMIC DNA]</scope>
    <source>
        <strain evidence="1">05x7-T-G4-1.051#20</strain>
    </source>
</reference>
<proteinExistence type="predicted"/>